<organism evidence="1 2">
    <name type="scientific">Candidatus Accumulibacter affinis</name>
    <dbReference type="NCBI Taxonomy" id="2954384"/>
    <lineage>
        <taxon>Bacteria</taxon>
        <taxon>Pseudomonadati</taxon>
        <taxon>Pseudomonadota</taxon>
        <taxon>Betaproteobacteria</taxon>
        <taxon>Candidatus Accumulibacter</taxon>
    </lineage>
</organism>
<accession>A0A935T655</accession>
<proteinExistence type="predicted"/>
<evidence type="ECO:0000313" key="1">
    <source>
        <dbReference type="EMBL" id="MBK7953700.1"/>
    </source>
</evidence>
<dbReference type="EMBL" id="JADJOT010000006">
    <property type="protein sequence ID" value="MBK7953700.1"/>
    <property type="molecule type" value="Genomic_DNA"/>
</dbReference>
<protein>
    <submittedName>
        <fullName evidence="1">Uncharacterized protein</fullName>
    </submittedName>
</protein>
<evidence type="ECO:0000313" key="2">
    <source>
        <dbReference type="Proteomes" id="UP000706151"/>
    </source>
</evidence>
<gene>
    <name evidence="1" type="ORF">IPK02_06870</name>
</gene>
<dbReference type="AlphaFoldDB" id="A0A935T655"/>
<name>A0A935T655_9PROT</name>
<comment type="caution">
    <text evidence="1">The sequence shown here is derived from an EMBL/GenBank/DDBJ whole genome shotgun (WGS) entry which is preliminary data.</text>
</comment>
<sequence>MCSHAGLLDLGRVDEDAEGLEGDPEDLLDGLVEPVAEADFAPDGLARARVVYQQLCL</sequence>
<dbReference type="Proteomes" id="UP000706151">
    <property type="component" value="Unassembled WGS sequence"/>
</dbReference>
<reference evidence="1 2" key="1">
    <citation type="submission" date="2020-10" db="EMBL/GenBank/DDBJ databases">
        <title>Connecting structure to function with the recovery of over 1000 high-quality activated sludge metagenome-assembled genomes encoding full-length rRNA genes using long-read sequencing.</title>
        <authorList>
            <person name="Singleton C.M."/>
            <person name="Petriglieri F."/>
            <person name="Kristensen J.M."/>
            <person name="Kirkegaard R.H."/>
            <person name="Michaelsen T.Y."/>
            <person name="Andersen M.H."/>
            <person name="Karst S.M."/>
            <person name="Dueholm M.S."/>
            <person name="Nielsen P.H."/>
            <person name="Albertsen M."/>
        </authorList>
    </citation>
    <scope>NUCLEOTIDE SEQUENCE [LARGE SCALE GENOMIC DNA]</scope>
    <source>
        <strain evidence="1">Fred_18-Q3-R57-64_BAT3C.720</strain>
    </source>
</reference>